<dbReference type="RefSeq" id="XP_009040498.1">
    <property type="nucleotide sequence ID" value="XM_009042250.1"/>
</dbReference>
<dbReference type="PANTHER" id="PTHR12893:SF0">
    <property type="entry name" value="GRASP65"/>
    <property type="match status" value="1"/>
</dbReference>
<keyword evidence="7" id="KW-1185">Reference proteome</keyword>
<dbReference type="PANTHER" id="PTHR12893">
    <property type="entry name" value="GOLGI REASSEMBLY STACKING PROTEIN GRASP"/>
    <property type="match status" value="1"/>
</dbReference>
<organism evidence="7">
    <name type="scientific">Aureococcus anophagefferens</name>
    <name type="common">Harmful bloom alga</name>
    <dbReference type="NCBI Taxonomy" id="44056"/>
    <lineage>
        <taxon>Eukaryota</taxon>
        <taxon>Sar</taxon>
        <taxon>Stramenopiles</taxon>
        <taxon>Ochrophyta</taxon>
        <taxon>Pelagophyceae</taxon>
        <taxon>Pelagomonadales</taxon>
        <taxon>Pelagomonadaceae</taxon>
        <taxon>Aureococcus</taxon>
    </lineage>
</organism>
<dbReference type="OrthoDB" id="3318at2759"/>
<name>F0YJB4_AURAN</name>
<sequence length="199" mass="21925">TGYRVLGVQPNSPASDVGLVSFFDFVVAVDGVELRELDSTFIDKIKAARPRRLRSFAPRDAPTRDRPLPCVVYNLKSRQTRSVTITPTRNWGGQGMLGVTIRFDTYHKADEHLVRVLEVAPGSPAEIAGLRAGTDYLLGTAERVLNDECTLHLDKPVEFYVYNTETDEVRVVVLLPTYSWGGGGCLGAAVAHGYLHRLP</sequence>
<dbReference type="InParanoid" id="F0YJB4"/>
<comment type="subcellular location">
    <subcellularLocation>
        <location evidence="1">Golgi apparatus membrane</location>
    </subcellularLocation>
</comment>
<evidence type="ECO:0000256" key="4">
    <source>
        <dbReference type="ARBA" id="ARBA00023136"/>
    </source>
</evidence>
<dbReference type="PROSITE" id="PS51865">
    <property type="entry name" value="PDZ_GRASP"/>
    <property type="match status" value="2"/>
</dbReference>
<evidence type="ECO:0000313" key="6">
    <source>
        <dbReference type="EMBL" id="EGB04761.1"/>
    </source>
</evidence>
<evidence type="ECO:0000256" key="1">
    <source>
        <dbReference type="ARBA" id="ARBA00004394"/>
    </source>
</evidence>
<dbReference type="SUPFAM" id="SSF50156">
    <property type="entry name" value="PDZ domain-like"/>
    <property type="match status" value="1"/>
</dbReference>
<dbReference type="Gene3D" id="2.30.42.10">
    <property type="match status" value="2"/>
</dbReference>
<dbReference type="OMA" id="FERAGEN"/>
<dbReference type="GO" id="GO:0000139">
    <property type="term" value="C:Golgi membrane"/>
    <property type="evidence" value="ECO:0007669"/>
    <property type="project" value="UniProtKB-SubCell"/>
</dbReference>
<dbReference type="AlphaFoldDB" id="F0YJB4"/>
<proteinExistence type="predicted"/>
<dbReference type="InterPro" id="IPR007583">
    <property type="entry name" value="GRASP55_65"/>
</dbReference>
<dbReference type="eggNOG" id="KOG3834">
    <property type="taxonomic scope" value="Eukaryota"/>
</dbReference>
<keyword evidence="3" id="KW-0333">Golgi apparatus</keyword>
<accession>F0YJB4</accession>
<feature type="non-terminal residue" evidence="6">
    <location>
        <position position="199"/>
    </location>
</feature>
<keyword evidence="2" id="KW-0677">Repeat</keyword>
<dbReference type="GO" id="GO:0007030">
    <property type="term" value="P:Golgi organization"/>
    <property type="evidence" value="ECO:0007669"/>
    <property type="project" value="TreeGrafter"/>
</dbReference>
<protein>
    <recommendedName>
        <fullName evidence="5">PDZ GRASP-type domain-containing protein</fullName>
    </recommendedName>
</protein>
<evidence type="ECO:0000259" key="5">
    <source>
        <dbReference type="PROSITE" id="PS51865"/>
    </source>
</evidence>
<evidence type="ECO:0000256" key="3">
    <source>
        <dbReference type="ARBA" id="ARBA00023034"/>
    </source>
</evidence>
<evidence type="ECO:0000313" key="7">
    <source>
        <dbReference type="Proteomes" id="UP000002729"/>
    </source>
</evidence>
<dbReference type="EMBL" id="GL833147">
    <property type="protein sequence ID" value="EGB04761.1"/>
    <property type="molecule type" value="Genomic_DNA"/>
</dbReference>
<dbReference type="InterPro" id="IPR024958">
    <property type="entry name" value="GRASP_PDZ"/>
</dbReference>
<evidence type="ECO:0000256" key="2">
    <source>
        <dbReference type="ARBA" id="ARBA00022737"/>
    </source>
</evidence>
<dbReference type="Proteomes" id="UP000002729">
    <property type="component" value="Unassembled WGS sequence"/>
</dbReference>
<dbReference type="InterPro" id="IPR036034">
    <property type="entry name" value="PDZ_sf"/>
</dbReference>
<feature type="non-terminal residue" evidence="6">
    <location>
        <position position="1"/>
    </location>
</feature>
<dbReference type="GeneID" id="20223884"/>
<reference evidence="6 7" key="1">
    <citation type="journal article" date="2011" name="Proc. Natl. Acad. Sci. U.S.A.">
        <title>Niche of harmful alga Aureococcus anophagefferens revealed through ecogenomics.</title>
        <authorList>
            <person name="Gobler C.J."/>
            <person name="Berry D.L."/>
            <person name="Dyhrman S.T."/>
            <person name="Wilhelm S.W."/>
            <person name="Salamov A."/>
            <person name="Lobanov A.V."/>
            <person name="Zhang Y."/>
            <person name="Collier J.L."/>
            <person name="Wurch L.L."/>
            <person name="Kustka A.B."/>
            <person name="Dill B.D."/>
            <person name="Shah M."/>
            <person name="VerBerkmoes N.C."/>
            <person name="Kuo A."/>
            <person name="Terry A."/>
            <person name="Pangilinan J."/>
            <person name="Lindquist E.A."/>
            <person name="Lucas S."/>
            <person name="Paulsen I.T."/>
            <person name="Hattenrath-Lehmann T.K."/>
            <person name="Talmage S.C."/>
            <person name="Walker E.A."/>
            <person name="Koch F."/>
            <person name="Burson A.M."/>
            <person name="Marcoval M.A."/>
            <person name="Tang Y.Z."/>
            <person name="Lecleir G.R."/>
            <person name="Coyne K.J."/>
            <person name="Berg G.M."/>
            <person name="Bertrand E.M."/>
            <person name="Saito M.A."/>
            <person name="Gladyshev V.N."/>
            <person name="Grigoriev I.V."/>
        </authorList>
    </citation>
    <scope>NUCLEOTIDE SEQUENCE [LARGE SCALE GENOMIC DNA]</scope>
    <source>
        <strain evidence="7">CCMP 1984</strain>
    </source>
</reference>
<feature type="domain" description="PDZ GRASP-type" evidence="5">
    <location>
        <begin position="1"/>
        <end position="106"/>
    </location>
</feature>
<keyword evidence="4" id="KW-0472">Membrane</keyword>
<gene>
    <name evidence="6" type="ORF">AURANDRAFT_6242</name>
</gene>
<dbReference type="KEGG" id="aaf:AURANDRAFT_6242"/>
<feature type="domain" description="PDZ GRASP-type" evidence="5">
    <location>
        <begin position="112"/>
        <end position="195"/>
    </location>
</feature>
<dbReference type="Pfam" id="PF04495">
    <property type="entry name" value="GRASP55_65"/>
    <property type="match status" value="1"/>
</dbReference>